<proteinExistence type="predicted"/>
<name>A0A8S9ZAW5_9BILA</name>
<dbReference type="Proteomes" id="UP000605970">
    <property type="component" value="Unassembled WGS sequence"/>
</dbReference>
<dbReference type="InterPro" id="IPR004875">
    <property type="entry name" value="DDE_SF_endonuclease_dom"/>
</dbReference>
<evidence type="ECO:0000313" key="2">
    <source>
        <dbReference type="EMBL" id="KAF7624768.1"/>
    </source>
</evidence>
<keyword evidence="3" id="KW-1185">Reference proteome</keyword>
<accession>A0A8S9ZAW5</accession>
<feature type="domain" description="DDE-1" evidence="1">
    <location>
        <begin position="1"/>
        <end position="123"/>
    </location>
</feature>
<evidence type="ECO:0000313" key="3">
    <source>
        <dbReference type="Proteomes" id="UP000605970"/>
    </source>
</evidence>
<dbReference type="EMBL" id="JABEBT010000201">
    <property type="protein sequence ID" value="KAF7624768.1"/>
    <property type="molecule type" value="Genomic_DNA"/>
</dbReference>
<evidence type="ECO:0000259" key="1">
    <source>
        <dbReference type="Pfam" id="PF03184"/>
    </source>
</evidence>
<sequence>MDDNLTLEYLKTILGQSLFGDRLLVWDSFRCHLSNSTKNMLKQLNIDTAVIPGGCTKFIQAPDVCWNYSFKSKIQQLYEDWMMHGVRESTSGGKPRPPSMKIYLNWIVEAWNAISKETIIKSFKICGLTNAIDGSEDDEINCFKTNGPVPNGRILLKIARDEKELASFFEEIDLNEDKENGILSDNSIEI</sequence>
<organism evidence="2 3">
    <name type="scientific">Meloidogyne graminicola</name>
    <dbReference type="NCBI Taxonomy" id="189291"/>
    <lineage>
        <taxon>Eukaryota</taxon>
        <taxon>Metazoa</taxon>
        <taxon>Ecdysozoa</taxon>
        <taxon>Nematoda</taxon>
        <taxon>Chromadorea</taxon>
        <taxon>Rhabditida</taxon>
        <taxon>Tylenchina</taxon>
        <taxon>Tylenchomorpha</taxon>
        <taxon>Tylenchoidea</taxon>
        <taxon>Meloidogynidae</taxon>
        <taxon>Meloidogyninae</taxon>
        <taxon>Meloidogyne</taxon>
    </lineage>
</organism>
<gene>
    <name evidence="2" type="ORF">Mgra_00009957</name>
</gene>
<dbReference type="OrthoDB" id="5867932at2759"/>
<dbReference type="Pfam" id="PF03184">
    <property type="entry name" value="DDE_1"/>
    <property type="match status" value="1"/>
</dbReference>
<protein>
    <submittedName>
        <fullName evidence="2">DDE-1 domain-containing protein</fullName>
    </submittedName>
</protein>
<reference evidence="2" key="1">
    <citation type="journal article" date="2020" name="Ecol. Evol.">
        <title>Genome structure and content of the rice root-knot nematode (Meloidogyne graminicola).</title>
        <authorList>
            <person name="Phan N.T."/>
            <person name="Danchin E.G.J."/>
            <person name="Klopp C."/>
            <person name="Perfus-Barbeoch L."/>
            <person name="Kozlowski D.K."/>
            <person name="Koutsovoulos G.D."/>
            <person name="Lopez-Roques C."/>
            <person name="Bouchez O."/>
            <person name="Zahm M."/>
            <person name="Besnard G."/>
            <person name="Bellafiore S."/>
        </authorList>
    </citation>
    <scope>NUCLEOTIDE SEQUENCE</scope>
    <source>
        <strain evidence="2">VN-18</strain>
    </source>
</reference>
<comment type="caution">
    <text evidence="2">The sequence shown here is derived from an EMBL/GenBank/DDBJ whole genome shotgun (WGS) entry which is preliminary data.</text>
</comment>
<dbReference type="GO" id="GO:0003676">
    <property type="term" value="F:nucleic acid binding"/>
    <property type="evidence" value="ECO:0007669"/>
    <property type="project" value="InterPro"/>
</dbReference>
<dbReference type="AlphaFoldDB" id="A0A8S9ZAW5"/>